<sequence>MDCNRDEALRAKEIAEMKFYENDFVGAKKFILKAQNLCPALEGIKQMITSLDVYIAGEQRINGMKDWYAILCINASVDEETLKKQYRKLALQLHPDKNKSFGAEGAFKLVSEAWSVLSDKEKKFIYDQKRDANEFMQRVPNSQNVPPFTATANTGFNIHTGFNIPTESQSENFVGKKKVNEFVQRVANSLKESSFTATASSGFKIPTKPQTEQPFHSAASYGFEIPTNSQTKQPVHSAASYGFNFPTKAQTEQPGHSAATYGFNIPTKAQTEQPGHFAASYGFNIPTKSQTEHPVHSAASCGFKIPTASQKEPQVPTSAADGIKIPTKAPKQAPVPSPGTTATAAATAPTSAAAASGLKKPKNKTTSGAEVRRRRTATKRGAPSAALPSSQLKVDTFWTSCPSCKLLYEYQRTYLNHNLVCATCNKAFTATETAGPTDGINQMPPRPASKNQQHAMHDNKPESDTCGPAKNDDNLTGIGAKEGQHETQSGIQHNENYNWSTFFKQASGASANAPSAAAQPANVFEQMRRGLDKIETDERKEEALDKKVDQTQKRTHSSSENVNVGVGGNLHHQDRMGKKRRNVTDDLATNVRRASTKQAVQGIGKGGNSSSRFKMAYNAKKRSSKSEIKGVLMEKGKFGIKGKLAEWKVTGKEGKGKKKQKPEDTSAKLEEKDKGKPSVAADSGNFTEANKDDGLKNLFNEVPDGEPSNNHDSDSDYVETEKVLMDVPDPDFYNFDGDRSENSFGDEDIWAVYDNEDGMPRFYALVQKVVSVKPFKIHISFLIPKSCYEFGPLNWLGLGFAKTCGTFKIGKYEINDTLNIFSHKVRWEKGLREAIKIVPRRGDVWALYKNWSPNWNKDTAKEVIYKYEMVEVLDDYNEHQGIYVMPLLKVAGFKNVFHRHLDYRKVRRIAKKDMFRFSHQVPAYVLTGKEAGNAPKGCLELDPASTPMELLQVITVAKKDEVLKADDLAKRS</sequence>
<evidence type="ECO:0000313" key="1">
    <source>
        <dbReference type="EMBL" id="KAH7670250.1"/>
    </source>
</evidence>
<gene>
    <name evidence="1" type="ORF">IHE45_10G013300</name>
</gene>
<accession>A0ACB7V9C7</accession>
<keyword evidence="2" id="KW-1185">Reference proteome</keyword>
<dbReference type="EMBL" id="CM037020">
    <property type="protein sequence ID" value="KAH7670250.1"/>
    <property type="molecule type" value="Genomic_DNA"/>
</dbReference>
<organism evidence="1 2">
    <name type="scientific">Dioscorea alata</name>
    <name type="common">Purple yam</name>
    <dbReference type="NCBI Taxonomy" id="55571"/>
    <lineage>
        <taxon>Eukaryota</taxon>
        <taxon>Viridiplantae</taxon>
        <taxon>Streptophyta</taxon>
        <taxon>Embryophyta</taxon>
        <taxon>Tracheophyta</taxon>
        <taxon>Spermatophyta</taxon>
        <taxon>Magnoliopsida</taxon>
        <taxon>Liliopsida</taxon>
        <taxon>Dioscoreales</taxon>
        <taxon>Dioscoreaceae</taxon>
        <taxon>Dioscorea</taxon>
    </lineage>
</organism>
<reference evidence="2" key="1">
    <citation type="journal article" date="2022" name="Nat. Commun.">
        <title>Chromosome evolution and the genetic basis of agronomically important traits in greater yam.</title>
        <authorList>
            <person name="Bredeson J.V."/>
            <person name="Lyons J.B."/>
            <person name="Oniyinde I.O."/>
            <person name="Okereke N.R."/>
            <person name="Kolade O."/>
            <person name="Nnabue I."/>
            <person name="Nwadili C.O."/>
            <person name="Hribova E."/>
            <person name="Parker M."/>
            <person name="Nwogha J."/>
            <person name="Shu S."/>
            <person name="Carlson J."/>
            <person name="Kariba R."/>
            <person name="Muthemba S."/>
            <person name="Knop K."/>
            <person name="Barton G.J."/>
            <person name="Sherwood A.V."/>
            <person name="Lopez-Montes A."/>
            <person name="Asiedu R."/>
            <person name="Jamnadass R."/>
            <person name="Muchugi A."/>
            <person name="Goodstein D."/>
            <person name="Egesi C.N."/>
            <person name="Featherston J."/>
            <person name="Asfaw A."/>
            <person name="Simpson G.G."/>
            <person name="Dolezel J."/>
            <person name="Hendre P.S."/>
            <person name="Van Deynze A."/>
            <person name="Kumar P.L."/>
            <person name="Obidiegwu J.E."/>
            <person name="Bhattacharjee R."/>
            <person name="Rokhsar D.S."/>
        </authorList>
    </citation>
    <scope>NUCLEOTIDE SEQUENCE [LARGE SCALE GENOMIC DNA]</scope>
    <source>
        <strain evidence="2">cv. TDa95/00328</strain>
    </source>
</reference>
<comment type="caution">
    <text evidence="1">The sequence shown here is derived from an EMBL/GenBank/DDBJ whole genome shotgun (WGS) entry which is preliminary data.</text>
</comment>
<name>A0ACB7V9C7_DIOAL</name>
<proteinExistence type="predicted"/>
<protein>
    <submittedName>
        <fullName evidence="1">DnaJ domain-containing protein</fullName>
    </submittedName>
</protein>
<dbReference type="Proteomes" id="UP000827976">
    <property type="component" value="Chromosome 10"/>
</dbReference>
<evidence type="ECO:0000313" key="2">
    <source>
        <dbReference type="Proteomes" id="UP000827976"/>
    </source>
</evidence>